<dbReference type="InterPro" id="IPR002204">
    <property type="entry name" value="3-OH-isobutyrate_DH-rel_CS"/>
</dbReference>
<gene>
    <name evidence="7" type="ORF">PRVXH_000324</name>
</gene>
<name>A0AAU8HUG9_9FIRM</name>
<feature type="domain" description="3-hydroxyisobutyrate dehydrogenase-like NAD-binding" evidence="6">
    <location>
        <begin position="164"/>
        <end position="285"/>
    </location>
</feature>
<dbReference type="Gene3D" id="3.40.50.720">
    <property type="entry name" value="NAD(P)-binding Rossmann-like Domain"/>
    <property type="match status" value="1"/>
</dbReference>
<feature type="domain" description="6-phosphogluconate dehydrogenase NADP-binding" evidence="5">
    <location>
        <begin position="3"/>
        <end position="161"/>
    </location>
</feature>
<keyword evidence="2 7" id="KW-0560">Oxidoreductase</keyword>
<dbReference type="SUPFAM" id="SSF48179">
    <property type="entry name" value="6-phosphogluconate dehydrogenase C-terminal domain-like"/>
    <property type="match status" value="1"/>
</dbReference>
<sequence length="299" mass="31822">MRLGFIGLGVMGKGMAANLMKNDYKLTVFDINQTVLEEFKGLGAEIAESPKQLAEKADVIMTSLPNSKIVQMTLLGENGVLAGAKPNSIIVDFSSITPKTIKDIAKQAAKKQVEVMDAPVSGGQAGALKGALTIMVGGKEEALEKVMPLLQCMGKSIKHVGDVGAGDTVKLVNNLLLGVNMVAASEALALGVKAGLDADVLYDVISQSSGNSYALEAKYKKFIAKGNFEPGFMIDLQHKDLQLAIDTAKDLELPLLVGNLTQQLYEVAKAEGNGQKDISAIVKTYEKWAEVQVREGENK</sequence>
<evidence type="ECO:0000259" key="6">
    <source>
        <dbReference type="Pfam" id="PF14833"/>
    </source>
</evidence>
<evidence type="ECO:0000313" key="7">
    <source>
        <dbReference type="EMBL" id="XCI29025.1"/>
    </source>
</evidence>
<dbReference type="GO" id="GO:0050661">
    <property type="term" value="F:NADP binding"/>
    <property type="evidence" value="ECO:0007669"/>
    <property type="project" value="InterPro"/>
</dbReference>
<evidence type="ECO:0000259" key="5">
    <source>
        <dbReference type="Pfam" id="PF03446"/>
    </source>
</evidence>
<dbReference type="InterPro" id="IPR008927">
    <property type="entry name" value="6-PGluconate_DH-like_C_sf"/>
</dbReference>
<dbReference type="PANTHER" id="PTHR22981">
    <property type="entry name" value="3-HYDROXYISOBUTYRATE DEHYDROGENASE-RELATED"/>
    <property type="match status" value="1"/>
</dbReference>
<dbReference type="GO" id="GO:0051287">
    <property type="term" value="F:NAD binding"/>
    <property type="evidence" value="ECO:0007669"/>
    <property type="project" value="InterPro"/>
</dbReference>
<dbReference type="InterPro" id="IPR006115">
    <property type="entry name" value="6PGDH_NADP-bd"/>
</dbReference>
<dbReference type="AlphaFoldDB" id="A0AAU8HUG9"/>
<evidence type="ECO:0000256" key="3">
    <source>
        <dbReference type="ARBA" id="ARBA00023027"/>
    </source>
</evidence>
<comment type="similarity">
    <text evidence="1">Belongs to the HIBADH-related family.</text>
</comment>
<dbReference type="PANTHER" id="PTHR22981:SF7">
    <property type="entry name" value="3-HYDROXYISOBUTYRATE DEHYDROGENASE, MITOCHONDRIAL"/>
    <property type="match status" value="1"/>
</dbReference>
<dbReference type="Gene3D" id="1.10.1040.10">
    <property type="entry name" value="N-(1-d-carboxylethyl)-l-norvaline Dehydrogenase, domain 2"/>
    <property type="match status" value="1"/>
</dbReference>
<reference evidence="7" key="1">
    <citation type="journal article" date="2018" name="Antonie Van Leeuwenhoek">
        <title>Proteinivorax hydrogeniformans sp. nov., an anaerobic, haloalkaliphilic bacterium fermenting proteinaceous compounds with high hydrogen production.</title>
        <authorList>
            <person name="Boltyanskaya Y."/>
            <person name="Detkova E."/>
            <person name="Pimenov N."/>
            <person name="Kevbrin V."/>
        </authorList>
    </citation>
    <scope>NUCLEOTIDE SEQUENCE</scope>
    <source>
        <strain evidence="7">Z-710</strain>
    </source>
</reference>
<dbReference type="EMBL" id="CP159485">
    <property type="protein sequence ID" value="XCI29025.1"/>
    <property type="molecule type" value="Genomic_DNA"/>
</dbReference>
<dbReference type="InterPro" id="IPR013328">
    <property type="entry name" value="6PGD_dom2"/>
</dbReference>
<dbReference type="InterPro" id="IPR015815">
    <property type="entry name" value="HIBADH-related"/>
</dbReference>
<evidence type="ECO:0000256" key="2">
    <source>
        <dbReference type="ARBA" id="ARBA00023002"/>
    </source>
</evidence>
<keyword evidence="3" id="KW-0520">NAD</keyword>
<dbReference type="InterPro" id="IPR029154">
    <property type="entry name" value="HIBADH-like_NADP-bd"/>
</dbReference>
<evidence type="ECO:0000256" key="4">
    <source>
        <dbReference type="PIRSR" id="PIRSR000103-1"/>
    </source>
</evidence>
<organism evidence="7">
    <name type="scientific">Proteinivorax hydrogeniformans</name>
    <dbReference type="NCBI Taxonomy" id="1826727"/>
    <lineage>
        <taxon>Bacteria</taxon>
        <taxon>Bacillati</taxon>
        <taxon>Bacillota</taxon>
        <taxon>Clostridia</taxon>
        <taxon>Eubacteriales</taxon>
        <taxon>Proteinivoracaceae</taxon>
        <taxon>Proteinivorax</taxon>
    </lineage>
</organism>
<feature type="active site" evidence="4">
    <location>
        <position position="170"/>
    </location>
</feature>
<dbReference type="GO" id="GO:0016054">
    <property type="term" value="P:organic acid catabolic process"/>
    <property type="evidence" value="ECO:0007669"/>
    <property type="project" value="UniProtKB-ARBA"/>
</dbReference>
<dbReference type="Pfam" id="PF14833">
    <property type="entry name" value="NAD_binding_11"/>
    <property type="match status" value="1"/>
</dbReference>
<dbReference type="SUPFAM" id="SSF51735">
    <property type="entry name" value="NAD(P)-binding Rossmann-fold domains"/>
    <property type="match status" value="1"/>
</dbReference>
<dbReference type="RefSeq" id="WP_353893574.1">
    <property type="nucleotide sequence ID" value="NZ_CP159485.1"/>
</dbReference>
<proteinExistence type="inferred from homology"/>
<protein>
    <submittedName>
        <fullName evidence="7">NAD(P)-dependent oxidoreductase</fullName>
        <ecNumber evidence="7">1.1.-.-</ecNumber>
    </submittedName>
</protein>
<accession>A0AAU8HUG9</accession>
<dbReference type="GO" id="GO:0016616">
    <property type="term" value="F:oxidoreductase activity, acting on the CH-OH group of donors, NAD or NADP as acceptor"/>
    <property type="evidence" value="ECO:0007669"/>
    <property type="project" value="TreeGrafter"/>
</dbReference>
<dbReference type="PROSITE" id="PS00895">
    <property type="entry name" value="3_HYDROXYISOBUT_DH"/>
    <property type="match status" value="1"/>
</dbReference>
<dbReference type="InterPro" id="IPR036291">
    <property type="entry name" value="NAD(P)-bd_dom_sf"/>
</dbReference>
<dbReference type="Pfam" id="PF03446">
    <property type="entry name" value="NAD_binding_2"/>
    <property type="match status" value="1"/>
</dbReference>
<dbReference type="PIRSF" id="PIRSF000103">
    <property type="entry name" value="HIBADH"/>
    <property type="match status" value="1"/>
</dbReference>
<reference evidence="7" key="2">
    <citation type="submission" date="2024-06" db="EMBL/GenBank/DDBJ databases">
        <authorList>
            <person name="Petrova K.O."/>
            <person name="Toshchakov S.V."/>
            <person name="Boltjanskaja Y.V."/>
            <person name="Kevbrin V.V."/>
        </authorList>
    </citation>
    <scope>NUCLEOTIDE SEQUENCE</scope>
    <source>
        <strain evidence="7">Z-710</strain>
    </source>
</reference>
<evidence type="ECO:0000256" key="1">
    <source>
        <dbReference type="ARBA" id="ARBA00009080"/>
    </source>
</evidence>
<dbReference type="EC" id="1.1.-.-" evidence="7"/>